<feature type="transmembrane region" description="Helical" evidence="5">
    <location>
        <begin position="21"/>
        <end position="40"/>
    </location>
</feature>
<keyword evidence="4 5" id="KW-0472">Membrane</keyword>
<keyword evidence="2 5" id="KW-0812">Transmembrane</keyword>
<comment type="caution">
    <text evidence="7">The sequence shown here is derived from an EMBL/GenBank/DDBJ whole genome shotgun (WGS) entry which is preliminary data.</text>
</comment>
<comment type="subcellular location">
    <subcellularLocation>
        <location evidence="1">Membrane</location>
        <topology evidence="1">Multi-pass membrane protein</topology>
    </subcellularLocation>
</comment>
<keyword evidence="8" id="KW-1185">Reference proteome</keyword>
<evidence type="ECO:0000256" key="4">
    <source>
        <dbReference type="ARBA" id="ARBA00023136"/>
    </source>
</evidence>
<evidence type="ECO:0000259" key="6">
    <source>
        <dbReference type="Pfam" id="PF05154"/>
    </source>
</evidence>
<keyword evidence="3 5" id="KW-1133">Transmembrane helix</keyword>
<dbReference type="EMBL" id="JADNYM010000005">
    <property type="protein sequence ID" value="MBG0738645.1"/>
    <property type="molecule type" value="Genomic_DNA"/>
</dbReference>
<accession>A0A931CLG0</accession>
<evidence type="ECO:0000256" key="3">
    <source>
        <dbReference type="ARBA" id="ARBA00022989"/>
    </source>
</evidence>
<evidence type="ECO:0000313" key="7">
    <source>
        <dbReference type="EMBL" id="MBG0738645.1"/>
    </source>
</evidence>
<dbReference type="AlphaFoldDB" id="A0A931CLG0"/>
<dbReference type="InterPro" id="IPR007829">
    <property type="entry name" value="TM2"/>
</dbReference>
<sequence>MSQHQPIPNFPYGYRQPKSRLVAGLLGIFLGCFGIHRFYLGFIGVAVIQLVLALVLPFFTFGLSLVAVGVWGFVEGIMIIAAATSFRLDAHGVPLRD</sequence>
<gene>
    <name evidence="7" type="ORF">IV500_04315</name>
</gene>
<feature type="domain" description="TM2" evidence="6">
    <location>
        <begin position="16"/>
        <end position="61"/>
    </location>
</feature>
<feature type="transmembrane region" description="Helical" evidence="5">
    <location>
        <begin position="46"/>
        <end position="74"/>
    </location>
</feature>
<evidence type="ECO:0000256" key="5">
    <source>
        <dbReference type="SAM" id="Phobius"/>
    </source>
</evidence>
<dbReference type="GO" id="GO:0016020">
    <property type="term" value="C:membrane"/>
    <property type="evidence" value="ECO:0007669"/>
    <property type="project" value="UniProtKB-SubCell"/>
</dbReference>
<name>A0A931CLG0_9MICC</name>
<reference evidence="7 8" key="1">
    <citation type="submission" date="2020-11" db="EMBL/GenBank/DDBJ databases">
        <title>Arthrobacter antarcticus sp. nov., isolated from Antarctic Soil.</title>
        <authorList>
            <person name="Li J."/>
        </authorList>
    </citation>
    <scope>NUCLEOTIDE SEQUENCE [LARGE SCALE GENOMIC DNA]</scope>
    <source>
        <strain evidence="7 8">Z1-20</strain>
    </source>
</reference>
<evidence type="ECO:0000256" key="2">
    <source>
        <dbReference type="ARBA" id="ARBA00022692"/>
    </source>
</evidence>
<organism evidence="7 8">
    <name type="scientific">Arthrobacter terrae</name>
    <dbReference type="NCBI Taxonomy" id="2935737"/>
    <lineage>
        <taxon>Bacteria</taxon>
        <taxon>Bacillati</taxon>
        <taxon>Actinomycetota</taxon>
        <taxon>Actinomycetes</taxon>
        <taxon>Micrococcales</taxon>
        <taxon>Micrococcaceae</taxon>
        <taxon>Arthrobacter</taxon>
    </lineage>
</organism>
<dbReference type="Proteomes" id="UP000655366">
    <property type="component" value="Unassembled WGS sequence"/>
</dbReference>
<proteinExistence type="predicted"/>
<protein>
    <submittedName>
        <fullName evidence="7">TM2 domain-containing protein</fullName>
    </submittedName>
</protein>
<evidence type="ECO:0000256" key="1">
    <source>
        <dbReference type="ARBA" id="ARBA00004141"/>
    </source>
</evidence>
<evidence type="ECO:0000313" key="8">
    <source>
        <dbReference type="Proteomes" id="UP000655366"/>
    </source>
</evidence>
<dbReference type="Pfam" id="PF05154">
    <property type="entry name" value="TM2"/>
    <property type="match status" value="1"/>
</dbReference>